<dbReference type="InterPro" id="IPR022496">
    <property type="entry name" value="T6A_TsaB"/>
</dbReference>
<dbReference type="STRING" id="1249552.PS2015_1586"/>
<gene>
    <name evidence="5" type="ORF">PS2015_1586</name>
</gene>
<name>A0A0S2KE16_9GAMM</name>
<dbReference type="AlphaFoldDB" id="A0A0S2KE16"/>
<dbReference type="PANTHER" id="PTHR11735:SF11">
    <property type="entry name" value="TRNA THREONYLCARBAMOYLADENOSINE BIOSYNTHESIS PROTEIN TSAB"/>
    <property type="match status" value="1"/>
</dbReference>
<dbReference type="InterPro" id="IPR043129">
    <property type="entry name" value="ATPase_NBD"/>
</dbReference>
<evidence type="ECO:0000313" key="5">
    <source>
        <dbReference type="EMBL" id="ALO46239.1"/>
    </source>
</evidence>
<evidence type="ECO:0000256" key="2">
    <source>
        <dbReference type="ARBA" id="ARBA00019012"/>
    </source>
</evidence>
<dbReference type="EMBL" id="CP013189">
    <property type="protein sequence ID" value="ALO46239.1"/>
    <property type="molecule type" value="Genomic_DNA"/>
</dbReference>
<dbReference type="Proteomes" id="UP000065641">
    <property type="component" value="Chromosome"/>
</dbReference>
<dbReference type="PANTHER" id="PTHR11735">
    <property type="entry name" value="TRNA N6-ADENOSINE THREONYLCARBAMOYLTRANSFERASE"/>
    <property type="match status" value="1"/>
</dbReference>
<accession>A0A0S2KE16</accession>
<comment type="similarity">
    <text evidence="1">Belongs to the KAE1 / TsaD family. TsaB subfamily.</text>
</comment>
<sequence length="226" mass="23968">MIPRILAIDTSAALCSVALHNGVQQFFNTSVNTRRHADDLLAMVQGLLAESGLTLSDLDAIAVVSGPGSFTGLRIGLAVAQGLAFGSDKGIITVSALAMLARCAASQLQSTQSSFAALMAAREQEYYLGVYQDALGQFPNCLLADQVIDADDVRAALQGVPVGQLVFAGSDWRSLGIENSLECLPDARVLLSLAIQQFEKTGTIAPELAALSYLKEELPYRTVEHQ</sequence>
<dbReference type="OrthoDB" id="9809995at2"/>
<evidence type="ECO:0000313" key="6">
    <source>
        <dbReference type="Proteomes" id="UP000065641"/>
    </source>
</evidence>
<dbReference type="SUPFAM" id="SSF53067">
    <property type="entry name" value="Actin-like ATPase domain"/>
    <property type="match status" value="2"/>
</dbReference>
<evidence type="ECO:0000256" key="3">
    <source>
        <dbReference type="ARBA" id="ARBA00032446"/>
    </source>
</evidence>
<protein>
    <recommendedName>
        <fullName evidence="2">tRNA threonylcarbamoyladenosine biosynthesis protein TsaB</fullName>
    </recommendedName>
    <alternativeName>
        <fullName evidence="3">t(6)A37 threonylcarbamoyladenosine biosynthesis protein TsaB</fullName>
    </alternativeName>
</protein>
<dbReference type="GO" id="GO:0005829">
    <property type="term" value="C:cytosol"/>
    <property type="evidence" value="ECO:0007669"/>
    <property type="project" value="TreeGrafter"/>
</dbReference>
<dbReference type="Gene3D" id="3.30.420.40">
    <property type="match status" value="2"/>
</dbReference>
<reference evidence="5 6" key="1">
    <citation type="submission" date="2015-11" db="EMBL/GenBank/DDBJ databases">
        <authorList>
            <person name="Zhang Y."/>
            <person name="Guo Z."/>
        </authorList>
    </citation>
    <scope>NUCLEOTIDE SEQUENCE [LARGE SCALE GENOMIC DNA]</scope>
    <source>
        <strain evidence="5 6">KCTC 32221</strain>
    </source>
</reference>
<dbReference type="KEGG" id="pspi:PS2015_1586"/>
<feature type="domain" description="Gcp-like" evidence="4">
    <location>
        <begin position="33"/>
        <end position="133"/>
    </location>
</feature>
<evidence type="ECO:0000256" key="1">
    <source>
        <dbReference type="ARBA" id="ARBA00010493"/>
    </source>
</evidence>
<dbReference type="GO" id="GO:0002949">
    <property type="term" value="P:tRNA threonylcarbamoyladenosine modification"/>
    <property type="evidence" value="ECO:0007669"/>
    <property type="project" value="InterPro"/>
</dbReference>
<dbReference type="InterPro" id="IPR000905">
    <property type="entry name" value="Gcp-like_dom"/>
</dbReference>
<dbReference type="Pfam" id="PF00814">
    <property type="entry name" value="TsaD"/>
    <property type="match status" value="1"/>
</dbReference>
<dbReference type="CDD" id="cd24032">
    <property type="entry name" value="ASKHA_NBD_TsaB"/>
    <property type="match status" value="1"/>
</dbReference>
<dbReference type="PATRIC" id="fig|1249552.3.peg.1591"/>
<keyword evidence="6" id="KW-1185">Reference proteome</keyword>
<proteinExistence type="inferred from homology"/>
<dbReference type="NCBIfam" id="TIGR03725">
    <property type="entry name" value="T6A_YeaZ"/>
    <property type="match status" value="1"/>
</dbReference>
<organism evidence="5 6">
    <name type="scientific">Pseudohongiella spirulinae</name>
    <dbReference type="NCBI Taxonomy" id="1249552"/>
    <lineage>
        <taxon>Bacteria</taxon>
        <taxon>Pseudomonadati</taxon>
        <taxon>Pseudomonadota</taxon>
        <taxon>Gammaproteobacteria</taxon>
        <taxon>Pseudomonadales</taxon>
        <taxon>Pseudohongiellaceae</taxon>
        <taxon>Pseudohongiella</taxon>
    </lineage>
</organism>
<dbReference type="RefSeq" id="WP_058021697.1">
    <property type="nucleotide sequence ID" value="NZ_CP013189.1"/>
</dbReference>
<evidence type="ECO:0000259" key="4">
    <source>
        <dbReference type="Pfam" id="PF00814"/>
    </source>
</evidence>